<name>A0ABS4KDC8_9FIRM</name>
<feature type="transmembrane region" description="Helical" evidence="8">
    <location>
        <begin position="16"/>
        <end position="34"/>
    </location>
</feature>
<keyword evidence="10" id="KW-1185">Reference proteome</keyword>
<sequence>MNNLSRIKIDDNNSKNLLKVLLLSIAFYFILYNFTAVWKFLGFFVGILSPFILGGALAFIIKIPMNFIENKVLKNMKSQNKKRGLSIFLSILTIILLLVLLVVIVVPQFIKSIQNLEDKLPIFTNKAFEFLNSIPGIGKYSADFQKTYSNFSWDKAFLNIKDFLFNENSRVFSKAMSTASNIFGAFVNFFVGFIFSIYILFDKEKLSIQSKRLIFSMFKENTANYINKVFKLAHHFFYSFIKGQFTDAVVLGVIVFIGMSILRLPYAPMIAILTSFLALVPIVGALLSALIGFIILLIESPTQAIVFIVFMIIAQQVEGNIIYPKIVGSSLSLPSMWTLFAVTVGGFLLGILGMWLFVPIFAIIYTLLGEYVENQLKEKNIKIE</sequence>
<dbReference type="PANTHER" id="PTHR21716:SF53">
    <property type="entry name" value="PERMEASE PERM-RELATED"/>
    <property type="match status" value="1"/>
</dbReference>
<dbReference type="Proteomes" id="UP001519306">
    <property type="component" value="Unassembled WGS sequence"/>
</dbReference>
<keyword evidence="5 8" id="KW-0812">Transmembrane</keyword>
<evidence type="ECO:0000256" key="1">
    <source>
        <dbReference type="ARBA" id="ARBA00004651"/>
    </source>
</evidence>
<comment type="caution">
    <text evidence="9">The sequence shown here is derived from an EMBL/GenBank/DDBJ whole genome shotgun (WGS) entry which is preliminary data.</text>
</comment>
<keyword evidence="4" id="KW-1003">Cell membrane</keyword>
<evidence type="ECO:0000256" key="3">
    <source>
        <dbReference type="ARBA" id="ARBA00022448"/>
    </source>
</evidence>
<feature type="transmembrane region" description="Helical" evidence="8">
    <location>
        <begin position="182"/>
        <end position="201"/>
    </location>
</feature>
<evidence type="ECO:0000256" key="2">
    <source>
        <dbReference type="ARBA" id="ARBA00009773"/>
    </source>
</evidence>
<keyword evidence="3" id="KW-0813">Transport</keyword>
<feature type="transmembrane region" description="Helical" evidence="8">
    <location>
        <begin position="270"/>
        <end position="297"/>
    </location>
</feature>
<evidence type="ECO:0000256" key="7">
    <source>
        <dbReference type="ARBA" id="ARBA00023136"/>
    </source>
</evidence>
<evidence type="ECO:0000256" key="6">
    <source>
        <dbReference type="ARBA" id="ARBA00022989"/>
    </source>
</evidence>
<evidence type="ECO:0000256" key="8">
    <source>
        <dbReference type="SAM" id="Phobius"/>
    </source>
</evidence>
<keyword evidence="6 8" id="KW-1133">Transmembrane helix</keyword>
<dbReference type="EMBL" id="JAGGLJ010000012">
    <property type="protein sequence ID" value="MBP2025765.1"/>
    <property type="molecule type" value="Genomic_DNA"/>
</dbReference>
<proteinExistence type="inferred from homology"/>
<comment type="similarity">
    <text evidence="2">Belongs to the autoinducer-2 exporter (AI-2E) (TC 2.A.86) family.</text>
</comment>
<dbReference type="RefSeq" id="WP_210061236.1">
    <property type="nucleotide sequence ID" value="NZ_JAGGLJ010000012.1"/>
</dbReference>
<comment type="subcellular location">
    <subcellularLocation>
        <location evidence="1">Cell membrane</location>
        <topology evidence="1">Multi-pass membrane protein</topology>
    </subcellularLocation>
</comment>
<organism evidence="9 10">
    <name type="scientific">Peptoniphilus stercorisuis</name>
    <dbReference type="NCBI Taxonomy" id="1436965"/>
    <lineage>
        <taxon>Bacteria</taxon>
        <taxon>Bacillati</taxon>
        <taxon>Bacillota</taxon>
        <taxon>Tissierellia</taxon>
        <taxon>Tissierellales</taxon>
        <taxon>Peptoniphilaceae</taxon>
        <taxon>Peptoniphilus</taxon>
    </lineage>
</organism>
<reference evidence="9 10" key="1">
    <citation type="submission" date="2021-03" db="EMBL/GenBank/DDBJ databases">
        <title>Genomic Encyclopedia of Type Strains, Phase IV (KMG-IV): sequencing the most valuable type-strain genomes for metagenomic binning, comparative biology and taxonomic classification.</title>
        <authorList>
            <person name="Goeker M."/>
        </authorList>
    </citation>
    <scope>NUCLEOTIDE SEQUENCE [LARGE SCALE GENOMIC DNA]</scope>
    <source>
        <strain evidence="9 10">DSM 27563</strain>
    </source>
</reference>
<feature type="transmembrane region" description="Helical" evidence="8">
    <location>
        <begin position="335"/>
        <end position="368"/>
    </location>
</feature>
<feature type="transmembrane region" description="Helical" evidence="8">
    <location>
        <begin position="245"/>
        <end position="264"/>
    </location>
</feature>
<protein>
    <submittedName>
        <fullName evidence="9">PurR-regulated permease PerM</fullName>
    </submittedName>
</protein>
<evidence type="ECO:0000313" key="9">
    <source>
        <dbReference type="EMBL" id="MBP2025765.1"/>
    </source>
</evidence>
<feature type="transmembrane region" description="Helical" evidence="8">
    <location>
        <begin position="40"/>
        <end position="63"/>
    </location>
</feature>
<dbReference type="Pfam" id="PF01594">
    <property type="entry name" value="AI-2E_transport"/>
    <property type="match status" value="1"/>
</dbReference>
<gene>
    <name evidence="9" type="ORF">J2Z71_001312</name>
</gene>
<dbReference type="PANTHER" id="PTHR21716">
    <property type="entry name" value="TRANSMEMBRANE PROTEIN"/>
    <property type="match status" value="1"/>
</dbReference>
<feature type="transmembrane region" description="Helical" evidence="8">
    <location>
        <begin position="304"/>
        <end position="323"/>
    </location>
</feature>
<evidence type="ECO:0000256" key="4">
    <source>
        <dbReference type="ARBA" id="ARBA00022475"/>
    </source>
</evidence>
<dbReference type="InterPro" id="IPR002549">
    <property type="entry name" value="AI-2E-like"/>
</dbReference>
<evidence type="ECO:0000313" key="10">
    <source>
        <dbReference type="Proteomes" id="UP001519306"/>
    </source>
</evidence>
<accession>A0ABS4KDC8</accession>
<keyword evidence="7 8" id="KW-0472">Membrane</keyword>
<feature type="transmembrane region" description="Helical" evidence="8">
    <location>
        <begin position="84"/>
        <end position="110"/>
    </location>
</feature>
<evidence type="ECO:0000256" key="5">
    <source>
        <dbReference type="ARBA" id="ARBA00022692"/>
    </source>
</evidence>